<feature type="domain" description="Reverse transcriptase" evidence="1">
    <location>
        <begin position="73"/>
        <end position="161"/>
    </location>
</feature>
<dbReference type="EMBL" id="GEBQ01013189">
    <property type="protein sequence ID" value="JAT26788.1"/>
    <property type="molecule type" value="Transcribed_RNA"/>
</dbReference>
<reference evidence="2" key="1">
    <citation type="submission" date="2015-11" db="EMBL/GenBank/DDBJ databases">
        <title>De novo transcriptome assembly of four potential Pierce s Disease insect vectors from Arizona vineyards.</title>
        <authorList>
            <person name="Tassone E.E."/>
        </authorList>
    </citation>
    <scope>NUCLEOTIDE SEQUENCE</scope>
</reference>
<name>A0A1B6LSV4_9HEMI</name>
<proteinExistence type="predicted"/>
<dbReference type="PANTHER" id="PTHR19446">
    <property type="entry name" value="REVERSE TRANSCRIPTASES"/>
    <property type="match status" value="1"/>
</dbReference>
<accession>A0A1B6LSV4</accession>
<gene>
    <name evidence="2" type="ORF">g.32916</name>
</gene>
<dbReference type="SUPFAM" id="SSF56672">
    <property type="entry name" value="DNA/RNA polymerases"/>
    <property type="match status" value="1"/>
</dbReference>
<dbReference type="AlphaFoldDB" id="A0A1B6LSV4"/>
<sequence length="189" mass="21835">MAEYPIKCSSPSEILHFIKSFKLKKSPGHDKTPNSVLQNLPTKGLTFLAPVFNTCLNLYYFPQTWKHSVIITIPKPGKPSHLSSSYHPISILPTLSKLFEKIIKKRLQSHLDESNVVPPHQFGFRSHHSSIHQLLRVSEDINKTFEKKKHTVALFMDVTQAGVPRRGEVWRSERHQNKFWEGFLKLNLM</sequence>
<dbReference type="InterPro" id="IPR043502">
    <property type="entry name" value="DNA/RNA_pol_sf"/>
</dbReference>
<dbReference type="GO" id="GO:0071897">
    <property type="term" value="P:DNA biosynthetic process"/>
    <property type="evidence" value="ECO:0007669"/>
    <property type="project" value="UniProtKB-ARBA"/>
</dbReference>
<dbReference type="InterPro" id="IPR000477">
    <property type="entry name" value="RT_dom"/>
</dbReference>
<protein>
    <recommendedName>
        <fullName evidence="1">Reverse transcriptase domain-containing protein</fullName>
    </recommendedName>
</protein>
<organism evidence="2">
    <name type="scientific">Graphocephala atropunctata</name>
    <dbReference type="NCBI Taxonomy" id="36148"/>
    <lineage>
        <taxon>Eukaryota</taxon>
        <taxon>Metazoa</taxon>
        <taxon>Ecdysozoa</taxon>
        <taxon>Arthropoda</taxon>
        <taxon>Hexapoda</taxon>
        <taxon>Insecta</taxon>
        <taxon>Pterygota</taxon>
        <taxon>Neoptera</taxon>
        <taxon>Paraneoptera</taxon>
        <taxon>Hemiptera</taxon>
        <taxon>Auchenorrhyncha</taxon>
        <taxon>Membracoidea</taxon>
        <taxon>Cicadellidae</taxon>
        <taxon>Cicadellinae</taxon>
        <taxon>Cicadellini</taxon>
        <taxon>Graphocephala</taxon>
    </lineage>
</organism>
<evidence type="ECO:0000313" key="2">
    <source>
        <dbReference type="EMBL" id="JAT26788.1"/>
    </source>
</evidence>
<evidence type="ECO:0000259" key="1">
    <source>
        <dbReference type="Pfam" id="PF00078"/>
    </source>
</evidence>
<dbReference type="Pfam" id="PF00078">
    <property type="entry name" value="RVT_1"/>
    <property type="match status" value="1"/>
</dbReference>